<name>A0A0B1PA92_UNCNE</name>
<evidence type="ECO:0000256" key="5">
    <source>
        <dbReference type="ARBA" id="ARBA00022552"/>
    </source>
</evidence>
<keyword evidence="12" id="KW-0269">Exonuclease</keyword>
<evidence type="ECO:0000259" key="11">
    <source>
        <dbReference type="Pfam" id="PF18311"/>
    </source>
</evidence>
<dbReference type="InterPro" id="IPR049469">
    <property type="entry name" value="RRP40_KH-I"/>
</dbReference>
<evidence type="ECO:0000256" key="7">
    <source>
        <dbReference type="ARBA" id="ARBA00022884"/>
    </source>
</evidence>
<dbReference type="Gene3D" id="3.30.1370.10">
    <property type="entry name" value="K Homology domain, type 1"/>
    <property type="match status" value="1"/>
</dbReference>
<dbReference type="OrthoDB" id="340500at2759"/>
<reference evidence="12 13" key="1">
    <citation type="journal article" date="2014" name="BMC Genomics">
        <title>Adaptive genomic structural variation in the grape powdery mildew pathogen, Erysiphe necator.</title>
        <authorList>
            <person name="Jones L."/>
            <person name="Riaz S."/>
            <person name="Morales-Cruz A."/>
            <person name="Amrine K.C."/>
            <person name="McGuire B."/>
            <person name="Gubler W.D."/>
            <person name="Walker M.A."/>
            <person name="Cantu D."/>
        </authorList>
    </citation>
    <scope>NUCLEOTIDE SEQUENCE [LARGE SCALE GENOMIC DNA]</scope>
    <source>
        <strain evidence="13">c</strain>
    </source>
</reference>
<dbReference type="SUPFAM" id="SSF54791">
    <property type="entry name" value="Eukaryotic type KH-domain (KH-domain type I)"/>
    <property type="match status" value="1"/>
</dbReference>
<evidence type="ECO:0000313" key="13">
    <source>
        <dbReference type="Proteomes" id="UP000030854"/>
    </source>
</evidence>
<dbReference type="GO" id="GO:0071034">
    <property type="term" value="P:CUT catabolic process"/>
    <property type="evidence" value="ECO:0007669"/>
    <property type="project" value="TreeGrafter"/>
</dbReference>
<organism evidence="12 13">
    <name type="scientific">Uncinula necator</name>
    <name type="common">Grape powdery mildew</name>
    <dbReference type="NCBI Taxonomy" id="52586"/>
    <lineage>
        <taxon>Eukaryota</taxon>
        <taxon>Fungi</taxon>
        <taxon>Dikarya</taxon>
        <taxon>Ascomycota</taxon>
        <taxon>Pezizomycotina</taxon>
        <taxon>Leotiomycetes</taxon>
        <taxon>Erysiphales</taxon>
        <taxon>Erysiphaceae</taxon>
        <taxon>Erysiphe</taxon>
    </lineage>
</organism>
<dbReference type="GO" id="GO:0000467">
    <property type="term" value="P:exonucleolytic trimming to generate mature 3'-end of 5.8S rRNA from tricistronic rRNA transcript (SSU-rRNA, 5.8S rRNA, LSU-rRNA)"/>
    <property type="evidence" value="ECO:0007669"/>
    <property type="project" value="EnsemblFungi"/>
</dbReference>
<dbReference type="HOGENOM" id="CLU_069847_0_0_1"/>
<feature type="domain" description="K Homology" evidence="10">
    <location>
        <begin position="155"/>
        <end position="210"/>
    </location>
</feature>
<evidence type="ECO:0000256" key="3">
    <source>
        <dbReference type="ARBA" id="ARBA00007841"/>
    </source>
</evidence>
<dbReference type="GO" id="GO:0071038">
    <property type="term" value="P:TRAMP-dependent tRNA surveillance pathway"/>
    <property type="evidence" value="ECO:0007669"/>
    <property type="project" value="EnsemblFungi"/>
</dbReference>
<evidence type="ECO:0000259" key="10">
    <source>
        <dbReference type="Pfam" id="PF15985"/>
    </source>
</evidence>
<dbReference type="FunFam" id="2.40.50.100:FF:000073">
    <property type="entry name" value="Putative Exosome complex component RRP40"/>
    <property type="match status" value="1"/>
</dbReference>
<dbReference type="CDD" id="cd05790">
    <property type="entry name" value="S1_Rrp40"/>
    <property type="match status" value="1"/>
</dbReference>
<dbReference type="EMBL" id="JNVN01000493">
    <property type="protein sequence ID" value="KHJ35168.1"/>
    <property type="molecule type" value="Genomic_DNA"/>
</dbReference>
<dbReference type="Pfam" id="PF21262">
    <property type="entry name" value="RRP40_S1"/>
    <property type="match status" value="1"/>
</dbReference>
<proteinExistence type="inferred from homology"/>
<dbReference type="Pfam" id="PF18311">
    <property type="entry name" value="Rrp40_N"/>
    <property type="match status" value="1"/>
</dbReference>
<keyword evidence="5" id="KW-0698">rRNA processing</keyword>
<dbReference type="AlphaFoldDB" id="A0A0B1PA92"/>
<comment type="subcellular location">
    <subcellularLocation>
        <location evidence="1">Cytoplasm</location>
    </subcellularLocation>
    <subcellularLocation>
        <location evidence="2">Nucleus</location>
        <location evidence="2">Nucleolus</location>
    </subcellularLocation>
</comment>
<keyword evidence="7" id="KW-0694">RNA-binding</keyword>
<dbReference type="GO" id="GO:0000177">
    <property type="term" value="C:cytoplasmic exosome (RNase complex)"/>
    <property type="evidence" value="ECO:0007669"/>
    <property type="project" value="EnsemblFungi"/>
</dbReference>
<dbReference type="GO" id="GO:0003723">
    <property type="term" value="F:RNA binding"/>
    <property type="evidence" value="ECO:0007669"/>
    <property type="project" value="UniProtKB-KW"/>
</dbReference>
<sequence>MEEEVFVLPGDTLDAGILPSHPKLPLKIGPGLRLTPPDIIRSTVAGHLCLDKRKNAIWVEYKGSRYIPTTGDLVIAIIQKSATDIYYASINDYTAFASLPQLSFEGASRKTRPQLATGALVYARVSLANKHMDPELECFSPSTGKSEGLGPLIGGMLFPISLLMARRLMLPKSAEKGKIIILEEFESAGIAFEIAVGRNGKLWVDSKSVKITLGIGKAIQEVDNKCLNPADQKKLAKKVVKDIKN</sequence>
<dbReference type="InterPro" id="IPR004088">
    <property type="entry name" value="KH_dom_type_1"/>
</dbReference>
<dbReference type="OMA" id="SYMAFPN"/>
<dbReference type="PANTHER" id="PTHR21321">
    <property type="entry name" value="PNAS-3 RELATED"/>
    <property type="match status" value="1"/>
</dbReference>
<accession>A0A0B1PA92</accession>
<dbReference type="STRING" id="52586.A0A0B1PA92"/>
<gene>
    <name evidence="12" type="ORF">EV44_g1691</name>
</gene>
<dbReference type="InterPro" id="IPR037319">
    <property type="entry name" value="Rrp40_S1"/>
</dbReference>
<evidence type="ECO:0000256" key="8">
    <source>
        <dbReference type="ARBA" id="ARBA00023242"/>
    </source>
</evidence>
<dbReference type="InterPro" id="IPR041054">
    <property type="entry name" value="Rrp40_N_euk"/>
</dbReference>
<dbReference type="InterPro" id="IPR036612">
    <property type="entry name" value="KH_dom_type_1_sf"/>
</dbReference>
<dbReference type="Proteomes" id="UP000030854">
    <property type="component" value="Unassembled WGS sequence"/>
</dbReference>
<dbReference type="CDD" id="cd22526">
    <property type="entry name" value="KH-I_Rrp40"/>
    <property type="match status" value="1"/>
</dbReference>
<dbReference type="GO" id="GO:0000176">
    <property type="term" value="C:nuclear exosome (RNase complex)"/>
    <property type="evidence" value="ECO:0007669"/>
    <property type="project" value="EnsemblFungi"/>
</dbReference>
<keyword evidence="12" id="KW-0540">Nuclease</keyword>
<dbReference type="GO" id="GO:0071035">
    <property type="term" value="P:nuclear polyadenylation-dependent rRNA catabolic process"/>
    <property type="evidence" value="ECO:0007669"/>
    <property type="project" value="EnsemblFungi"/>
</dbReference>
<evidence type="ECO:0000256" key="1">
    <source>
        <dbReference type="ARBA" id="ARBA00004496"/>
    </source>
</evidence>
<dbReference type="GO" id="GO:0005730">
    <property type="term" value="C:nucleolus"/>
    <property type="evidence" value="ECO:0007669"/>
    <property type="project" value="UniProtKB-SubCell"/>
</dbReference>
<keyword evidence="12" id="KW-0378">Hydrolase</keyword>
<evidence type="ECO:0000256" key="4">
    <source>
        <dbReference type="ARBA" id="ARBA00022490"/>
    </source>
</evidence>
<dbReference type="SUPFAM" id="SSF50249">
    <property type="entry name" value="Nucleic acid-binding proteins"/>
    <property type="match status" value="1"/>
</dbReference>
<dbReference type="PANTHER" id="PTHR21321:SF1">
    <property type="entry name" value="EXOSOME COMPLEX COMPONENT RRP40"/>
    <property type="match status" value="1"/>
</dbReference>
<dbReference type="InterPro" id="IPR012340">
    <property type="entry name" value="NA-bd_OB-fold"/>
</dbReference>
<protein>
    <recommendedName>
        <fullName evidence="9">Ribosomal RNA-processing protein 40</fullName>
    </recommendedName>
</protein>
<keyword evidence="8" id="KW-0539">Nucleus</keyword>
<evidence type="ECO:0000256" key="2">
    <source>
        <dbReference type="ARBA" id="ARBA00004604"/>
    </source>
</evidence>
<feature type="domain" description="Exosome complex exonuclease Rrp40 N-terminal" evidence="11">
    <location>
        <begin position="26"/>
        <end position="65"/>
    </location>
</feature>
<evidence type="ECO:0000313" key="12">
    <source>
        <dbReference type="EMBL" id="KHJ35168.1"/>
    </source>
</evidence>
<dbReference type="FunFam" id="2.40.50.140:FF:000127">
    <property type="entry name" value="Exosome complex component RRP40"/>
    <property type="match status" value="1"/>
</dbReference>
<dbReference type="GO" id="GO:0030145">
    <property type="term" value="F:manganese ion binding"/>
    <property type="evidence" value="ECO:0007669"/>
    <property type="project" value="EnsemblFungi"/>
</dbReference>
<comment type="similarity">
    <text evidence="3">Belongs to the RRP40 family.</text>
</comment>
<keyword evidence="13" id="KW-1185">Reference proteome</keyword>
<dbReference type="InterPro" id="IPR026699">
    <property type="entry name" value="Exosome_RNA_bind1/RRP40/RRP4"/>
</dbReference>
<dbReference type="GO" id="GO:0034475">
    <property type="term" value="P:U4 snRNA 3'-end processing"/>
    <property type="evidence" value="ECO:0007669"/>
    <property type="project" value="TreeGrafter"/>
</dbReference>
<dbReference type="Gene3D" id="2.40.50.140">
    <property type="entry name" value="Nucleic acid-binding proteins"/>
    <property type="match status" value="1"/>
</dbReference>
<comment type="caution">
    <text evidence="12">The sequence shown here is derived from an EMBL/GenBank/DDBJ whole genome shotgun (WGS) entry which is preliminary data.</text>
</comment>
<keyword evidence="4" id="KW-0963">Cytoplasm</keyword>
<evidence type="ECO:0000256" key="9">
    <source>
        <dbReference type="ARBA" id="ARBA00030615"/>
    </source>
</evidence>
<dbReference type="GO" id="GO:0071051">
    <property type="term" value="P:poly(A)-dependent snoRNA 3'-end processing"/>
    <property type="evidence" value="ECO:0007669"/>
    <property type="project" value="TreeGrafter"/>
</dbReference>
<dbReference type="GO" id="GO:0004527">
    <property type="term" value="F:exonuclease activity"/>
    <property type="evidence" value="ECO:0007669"/>
    <property type="project" value="UniProtKB-KW"/>
</dbReference>
<dbReference type="Pfam" id="PF15985">
    <property type="entry name" value="KH_6"/>
    <property type="match status" value="1"/>
</dbReference>
<keyword evidence="6" id="KW-0271">Exosome</keyword>
<evidence type="ECO:0000256" key="6">
    <source>
        <dbReference type="ARBA" id="ARBA00022835"/>
    </source>
</evidence>
<dbReference type="Gene3D" id="2.40.50.100">
    <property type="match status" value="1"/>
</dbReference>